<dbReference type="Proteomes" id="UP000603457">
    <property type="component" value="Unassembled WGS sequence"/>
</dbReference>
<dbReference type="RefSeq" id="WP_190966050.1">
    <property type="nucleotide sequence ID" value="NZ_JACJTB010000001.1"/>
</dbReference>
<proteinExistence type="predicted"/>
<name>A0ABR8FPW7_9NOSO</name>
<evidence type="ECO:0000313" key="3">
    <source>
        <dbReference type="Proteomes" id="UP000603457"/>
    </source>
</evidence>
<dbReference type="Pfam" id="PF16734">
    <property type="entry name" value="Pilin_GH"/>
    <property type="match status" value="2"/>
</dbReference>
<keyword evidence="3" id="KW-1185">Reference proteome</keyword>
<gene>
    <name evidence="2" type="ORF">H6G74_02000</name>
</gene>
<sequence>MKLSLLGLLSSLSFICCFTTASNVTANTVTDKQNQQISVQELDLKKQILSSLGSVGRVQQAYFLEQQVFATQIQQLGLDDLENSIPGYKWQIFTDKKAKKIAMTVLSPQNNNSRTYVNFVTLTTSDTNEYITLSTLCESEQNQLIIPQLPTKFVKNQGIECPSGFRKLELSENENKISEQLEKEKEQRLIVSLLNSLQQQYYSQNQEFTDDIDQLFGFSVNKFISNQDLKIKLLPINNLQNGIISIALLPSQAQKSYLGIVKRNQSQIEPPKAIICELPEKASLNLEKLKNLPLNNFIDCPQNFTPVSLSPEETTTLNQELENFKKYQAKILEINQPQKTRILQTADKLAKEGKYLDALQKYYLALGSLEITEYDILTVMTEEVSFNPIVDSFFKKITPVLEAAKPSLFAQKQAIKSEMYGLFDNYSVEANTPARKIQEIAALQLGFNLLTVPSQEFKIPEKKVLAFLDVADLLKGQFHDKSQALNNKLDKKIRSYINENKTAIATIRNLLLNDEIPRWGIDYKWVKEGDFNAPSPSYIGVVNLQRLLIIDILDKQQQGNTQEMLKSLEASWKLSKSLQDEPSLIGQLVNIIIRRSQLRVLEKIDNLPVVWQQQLLEKDYTQAMIQALNIEAFSQLQGLDKIISPEKDTQLSQLYRDWYGVNTYKINQEFYTAIAQKKDNLCSLNVQALEKQYFPQNATISPSYVKQALKAHYLMLESEMLQKVLQIKATIHQGKSLPSELSEMPSNICLGNKWLYKSAADGKWLIYLDKPPIWQSEIERSPLTYTGKFNGR</sequence>
<reference evidence="2 3" key="1">
    <citation type="journal article" date="2020" name="ISME J.">
        <title>Comparative genomics reveals insights into cyanobacterial evolution and habitat adaptation.</title>
        <authorList>
            <person name="Chen M.Y."/>
            <person name="Teng W.K."/>
            <person name="Zhao L."/>
            <person name="Hu C.X."/>
            <person name="Zhou Y.K."/>
            <person name="Han B.P."/>
            <person name="Song L.R."/>
            <person name="Shu W.S."/>
        </authorList>
    </citation>
    <scope>NUCLEOTIDE SEQUENCE [LARGE SCALE GENOMIC DNA]</scope>
    <source>
        <strain evidence="2 3">FACHB-130</strain>
    </source>
</reference>
<protein>
    <submittedName>
        <fullName evidence="2">Uncharacterized protein</fullName>
    </submittedName>
</protein>
<evidence type="ECO:0000313" key="2">
    <source>
        <dbReference type="EMBL" id="MBD2593103.1"/>
    </source>
</evidence>
<dbReference type="EMBL" id="JACJTB010000001">
    <property type="protein sequence ID" value="MBD2593103.1"/>
    <property type="molecule type" value="Genomic_DNA"/>
</dbReference>
<feature type="chain" id="PRO_5047055628" evidence="1">
    <location>
        <begin position="27"/>
        <end position="792"/>
    </location>
</feature>
<feature type="signal peptide" evidence="1">
    <location>
        <begin position="1"/>
        <end position="26"/>
    </location>
</feature>
<dbReference type="InterPro" id="IPR031975">
    <property type="entry name" value="Pilin_GH"/>
</dbReference>
<accession>A0ABR8FPW7</accession>
<keyword evidence="1" id="KW-0732">Signal</keyword>
<evidence type="ECO:0000256" key="1">
    <source>
        <dbReference type="SAM" id="SignalP"/>
    </source>
</evidence>
<organism evidence="2 3">
    <name type="scientific">Nostoc spongiaeforme FACHB-130</name>
    <dbReference type="NCBI Taxonomy" id="1357510"/>
    <lineage>
        <taxon>Bacteria</taxon>
        <taxon>Bacillati</taxon>
        <taxon>Cyanobacteriota</taxon>
        <taxon>Cyanophyceae</taxon>
        <taxon>Nostocales</taxon>
        <taxon>Nostocaceae</taxon>
        <taxon>Nostoc</taxon>
    </lineage>
</organism>
<comment type="caution">
    <text evidence="2">The sequence shown here is derived from an EMBL/GenBank/DDBJ whole genome shotgun (WGS) entry which is preliminary data.</text>
</comment>